<gene>
    <name evidence="5" type="ORF">A7U43_17390</name>
</gene>
<evidence type="ECO:0000259" key="4">
    <source>
        <dbReference type="PROSITE" id="PS50893"/>
    </source>
</evidence>
<dbReference type="FunFam" id="3.40.50.300:FF:000944">
    <property type="entry name" value="Macrolide ABC transporter ATP-binding protein"/>
    <property type="match status" value="1"/>
</dbReference>
<dbReference type="GO" id="GO:0016887">
    <property type="term" value="F:ATP hydrolysis activity"/>
    <property type="evidence" value="ECO:0007669"/>
    <property type="project" value="InterPro"/>
</dbReference>
<dbReference type="SMART" id="SM00382">
    <property type="entry name" value="AAA"/>
    <property type="match status" value="2"/>
</dbReference>
<dbReference type="PANTHER" id="PTHR19211:SF14">
    <property type="entry name" value="ATP-BINDING CASSETTE SUB-FAMILY F MEMBER 1"/>
    <property type="match status" value="1"/>
</dbReference>
<keyword evidence="3" id="KW-0067">ATP-binding</keyword>
<dbReference type="InterPro" id="IPR032781">
    <property type="entry name" value="ABC_tran_Xtn"/>
</dbReference>
<dbReference type="AlphaFoldDB" id="A0A172UP29"/>
<dbReference type="PROSITE" id="PS50893">
    <property type="entry name" value="ABC_TRANSPORTER_2"/>
    <property type="match status" value="2"/>
</dbReference>
<dbReference type="CDD" id="cd03221">
    <property type="entry name" value="ABCF_EF-3"/>
    <property type="match status" value="2"/>
</dbReference>
<name>A0A172UP29_9MYCO</name>
<dbReference type="GO" id="GO:0005524">
    <property type="term" value="F:ATP binding"/>
    <property type="evidence" value="ECO:0007669"/>
    <property type="project" value="UniProtKB-KW"/>
</dbReference>
<dbReference type="EMBL" id="CP015596">
    <property type="protein sequence ID" value="ANE80835.1"/>
    <property type="molecule type" value="Genomic_DNA"/>
</dbReference>
<keyword evidence="2" id="KW-0547">Nucleotide-binding</keyword>
<dbReference type="SUPFAM" id="SSF52540">
    <property type="entry name" value="P-loop containing nucleoside triphosphate hydrolases"/>
    <property type="match status" value="2"/>
</dbReference>
<proteinExistence type="predicted"/>
<evidence type="ECO:0000313" key="6">
    <source>
        <dbReference type="Proteomes" id="UP000077143"/>
    </source>
</evidence>
<organism evidence="5 6">
    <name type="scientific">Mycobacterium adipatum</name>
    <dbReference type="NCBI Taxonomy" id="1682113"/>
    <lineage>
        <taxon>Bacteria</taxon>
        <taxon>Bacillati</taxon>
        <taxon>Actinomycetota</taxon>
        <taxon>Actinomycetes</taxon>
        <taxon>Mycobacteriales</taxon>
        <taxon>Mycobacteriaceae</taxon>
        <taxon>Mycobacterium</taxon>
    </lineage>
</organism>
<dbReference type="FunFam" id="3.40.50.300:FF:000597">
    <property type="entry name" value="ABC transporter ATP-binding protein"/>
    <property type="match status" value="1"/>
</dbReference>
<feature type="domain" description="ABC transporter" evidence="4">
    <location>
        <begin position="2"/>
        <end position="268"/>
    </location>
</feature>
<dbReference type="Proteomes" id="UP000077143">
    <property type="component" value="Chromosome"/>
</dbReference>
<dbReference type="InterPro" id="IPR017871">
    <property type="entry name" value="ABC_transporter-like_CS"/>
</dbReference>
<evidence type="ECO:0000256" key="2">
    <source>
        <dbReference type="ARBA" id="ARBA00022741"/>
    </source>
</evidence>
<dbReference type="InterPro" id="IPR050611">
    <property type="entry name" value="ABCF"/>
</dbReference>
<sequence>MITATDLEVRAGARTLLSIEGSALRIQPGDRIGLVGRNGAGKTTTMRILAGEGEPYAGSVDTTGEVGYLPQDPREGDLDVLARDRVLSARGLDTLLSDLEKQQTLMAEVADDDARDRAVRRYGQLEERFSALGGYAAESEAGRICASLGLPERVLTQQLRTLSGGQRRRVELARILFAASEGGAAGTNSSMTLLLDEPTNHLDADSIGWLRTFLQNHTGGLVVISHDVDLLADVVNRVWFLDAVRGEADVYNMGWQKYLDARATDEQRRRRERANAEKKAGALRAQAAKMGAKATKAVAAQNMLRRAERMIAELDAERVADKVARIKFPTPAPCGKTPLVAKGLTKTYGSLEIFTGVDLAIDRGSRVVVLGLNGAGKTTLLRLLAGTEAADAGALEPGHGLKIGYFAQEHDTLENDATVWENIRHAAPDTGEQDLRGLLGAFMFTGPQLDQPAGTLSGGEKTRLALAGLVASTANVLLLDEPTNNLDPASREQVLDALRSYQGAVVLVTHDPGAAEALDPQRVVLLPDGTEDFWSTEYRDLIELA</sequence>
<dbReference type="InterPro" id="IPR003439">
    <property type="entry name" value="ABC_transporter-like_ATP-bd"/>
</dbReference>
<keyword evidence="1" id="KW-0677">Repeat</keyword>
<dbReference type="KEGG" id="madi:A7U43_17390"/>
<accession>A0A172UP29</accession>
<evidence type="ECO:0000313" key="5">
    <source>
        <dbReference type="EMBL" id="ANE80835.1"/>
    </source>
</evidence>
<dbReference type="Pfam" id="PF00005">
    <property type="entry name" value="ABC_tran"/>
    <property type="match status" value="2"/>
</dbReference>
<evidence type="ECO:0000256" key="3">
    <source>
        <dbReference type="ARBA" id="ARBA00022840"/>
    </source>
</evidence>
<dbReference type="Pfam" id="PF12848">
    <property type="entry name" value="ABC_tran_Xtn"/>
    <property type="match status" value="1"/>
</dbReference>
<dbReference type="PANTHER" id="PTHR19211">
    <property type="entry name" value="ATP-BINDING TRANSPORT PROTEIN-RELATED"/>
    <property type="match status" value="1"/>
</dbReference>
<dbReference type="Gene3D" id="3.40.50.300">
    <property type="entry name" value="P-loop containing nucleotide triphosphate hydrolases"/>
    <property type="match status" value="2"/>
</dbReference>
<dbReference type="PROSITE" id="PS00211">
    <property type="entry name" value="ABC_TRANSPORTER_1"/>
    <property type="match status" value="2"/>
</dbReference>
<reference evidence="5 6" key="1">
    <citation type="submission" date="2016-05" db="EMBL/GenBank/DDBJ databases">
        <title>Complete genome sequence of a phthalic acid esters degrading Mycobacterium sp. YC-RL4.</title>
        <authorList>
            <person name="Ren L."/>
            <person name="Fan S."/>
            <person name="Ruth N."/>
            <person name="Jia Y."/>
            <person name="Wang J."/>
            <person name="Qiao C."/>
        </authorList>
    </citation>
    <scope>NUCLEOTIDE SEQUENCE [LARGE SCALE GENOMIC DNA]</scope>
    <source>
        <strain evidence="5 6">YC-RL4</strain>
    </source>
</reference>
<dbReference type="InterPro" id="IPR027417">
    <property type="entry name" value="P-loop_NTPase"/>
</dbReference>
<dbReference type="OrthoDB" id="3239744at2"/>
<evidence type="ECO:0000256" key="1">
    <source>
        <dbReference type="ARBA" id="ARBA00022737"/>
    </source>
</evidence>
<dbReference type="RefSeq" id="WP_067997770.1">
    <property type="nucleotide sequence ID" value="NZ_CP015596.1"/>
</dbReference>
<feature type="domain" description="ABC transporter" evidence="4">
    <location>
        <begin position="339"/>
        <end position="544"/>
    </location>
</feature>
<protein>
    <submittedName>
        <fullName evidence="5">ABC transporter</fullName>
    </submittedName>
</protein>
<dbReference type="STRING" id="1682113.A7U43_17390"/>
<keyword evidence="6" id="KW-1185">Reference proteome</keyword>
<dbReference type="InterPro" id="IPR003593">
    <property type="entry name" value="AAA+_ATPase"/>
</dbReference>